<protein>
    <submittedName>
        <fullName evidence="1">Uncharacterized protein</fullName>
    </submittedName>
</protein>
<dbReference type="GeneID" id="87900548"/>
<accession>A0ABR0F9T8</accession>
<gene>
    <name evidence="1" type="ORF">QC761_606250</name>
</gene>
<keyword evidence="2" id="KW-1185">Reference proteome</keyword>
<comment type="caution">
    <text evidence="1">The sequence shown here is derived from an EMBL/GenBank/DDBJ whole genome shotgun (WGS) entry which is preliminary data.</text>
</comment>
<dbReference type="Proteomes" id="UP001322138">
    <property type="component" value="Unassembled WGS sequence"/>
</dbReference>
<evidence type="ECO:0000313" key="1">
    <source>
        <dbReference type="EMBL" id="KAK4640741.1"/>
    </source>
</evidence>
<organism evidence="1 2">
    <name type="scientific">Podospora bellae-mahoneyi</name>
    <dbReference type="NCBI Taxonomy" id="2093777"/>
    <lineage>
        <taxon>Eukaryota</taxon>
        <taxon>Fungi</taxon>
        <taxon>Dikarya</taxon>
        <taxon>Ascomycota</taxon>
        <taxon>Pezizomycotina</taxon>
        <taxon>Sordariomycetes</taxon>
        <taxon>Sordariomycetidae</taxon>
        <taxon>Sordariales</taxon>
        <taxon>Podosporaceae</taxon>
        <taxon>Podospora</taxon>
    </lineage>
</organism>
<reference evidence="1 2" key="1">
    <citation type="journal article" date="2023" name="bioRxiv">
        <title>High-quality genome assemblies of four members of thePodospora anserinaspecies complex.</title>
        <authorList>
            <person name="Ament-Velasquez S.L."/>
            <person name="Vogan A.A."/>
            <person name="Wallerman O."/>
            <person name="Hartmann F."/>
            <person name="Gautier V."/>
            <person name="Silar P."/>
            <person name="Giraud T."/>
            <person name="Johannesson H."/>
        </authorList>
    </citation>
    <scope>NUCLEOTIDE SEQUENCE [LARGE SCALE GENOMIC DNA]</scope>
    <source>
        <strain evidence="1 2">CBS 112042</strain>
    </source>
</reference>
<sequence length="81" mass="9271">MEHLDHPHDLDGSSYDYGCLYSHETSMMERPPSSTIPTAFQSRIGQLLISVSPVWPATKLLRTYITLNCHRKLVTIFLTHN</sequence>
<dbReference type="RefSeq" id="XP_062729717.1">
    <property type="nucleotide sequence ID" value="XM_062881066.1"/>
</dbReference>
<name>A0ABR0F9T8_9PEZI</name>
<evidence type="ECO:0000313" key="2">
    <source>
        <dbReference type="Proteomes" id="UP001322138"/>
    </source>
</evidence>
<dbReference type="EMBL" id="JAFFGZ010000008">
    <property type="protein sequence ID" value="KAK4640741.1"/>
    <property type="molecule type" value="Genomic_DNA"/>
</dbReference>
<proteinExistence type="predicted"/>